<comment type="caution">
    <text evidence="4">The sequence shown here is derived from an EMBL/GenBank/DDBJ whole genome shotgun (WGS) entry which is preliminary data.</text>
</comment>
<name>K0VMV1_MYCVA</name>
<dbReference type="InterPro" id="IPR001647">
    <property type="entry name" value="HTH_TetR"/>
</dbReference>
<dbReference type="PATRIC" id="fig|1194972.3.peg.503"/>
<dbReference type="InterPro" id="IPR009057">
    <property type="entry name" value="Homeodomain-like_sf"/>
</dbReference>
<sequence>MAKAHARSGRLSSDDWIQAGYEILADEGREALKLDRLCTRLGVTKGSFYWHFADMTTYRAALVQSWAQLQDRDRRHFGELEHLGPRERLSRMMASLLGDRQWTLERAMREWARTDPVVAAGVRHADHLVLSAVRQAFIDAGFDSAEAEMRARATFAAGIGFLHLSDTPPGPPVDAQRERFLELMLSH</sequence>
<dbReference type="PROSITE" id="PS50977">
    <property type="entry name" value="HTH_TETR_2"/>
    <property type="match status" value="1"/>
</dbReference>
<gene>
    <name evidence="4" type="ORF">MVAC_02479</name>
</gene>
<evidence type="ECO:0000256" key="2">
    <source>
        <dbReference type="PROSITE-ProRule" id="PRU00335"/>
    </source>
</evidence>
<dbReference type="eggNOG" id="COG1309">
    <property type="taxonomic scope" value="Bacteria"/>
</dbReference>
<evidence type="ECO:0000313" key="5">
    <source>
        <dbReference type="Proteomes" id="UP000006072"/>
    </source>
</evidence>
<evidence type="ECO:0000256" key="1">
    <source>
        <dbReference type="ARBA" id="ARBA00023125"/>
    </source>
</evidence>
<feature type="DNA-binding region" description="H-T-H motif" evidence="2">
    <location>
        <begin position="33"/>
        <end position="52"/>
    </location>
</feature>
<feature type="domain" description="HTH tetR-type" evidence="3">
    <location>
        <begin position="10"/>
        <end position="70"/>
    </location>
</feature>
<keyword evidence="5" id="KW-1185">Reference proteome</keyword>
<dbReference type="RefSeq" id="WP_003928961.1">
    <property type="nucleotide sequence ID" value="NZ_JH814684.1"/>
</dbReference>
<dbReference type="HOGENOM" id="CLU_095332_0_2_11"/>
<protein>
    <submittedName>
        <fullName evidence="4">TetR family transcriptional regulator</fullName>
    </submittedName>
</protein>
<evidence type="ECO:0000259" key="3">
    <source>
        <dbReference type="PROSITE" id="PS50977"/>
    </source>
</evidence>
<organism evidence="4 5">
    <name type="scientific">Mycolicibacterium vaccae ATCC 25954</name>
    <dbReference type="NCBI Taxonomy" id="1194972"/>
    <lineage>
        <taxon>Bacteria</taxon>
        <taxon>Bacillati</taxon>
        <taxon>Actinomycetota</taxon>
        <taxon>Actinomycetes</taxon>
        <taxon>Mycobacteriales</taxon>
        <taxon>Mycobacteriaceae</taxon>
        <taxon>Mycolicibacterium</taxon>
    </lineage>
</organism>
<accession>K0VMV1</accession>
<dbReference type="EMBL" id="ALQA01000003">
    <property type="protein sequence ID" value="EJZ12434.1"/>
    <property type="molecule type" value="Genomic_DNA"/>
</dbReference>
<evidence type="ECO:0000313" key="4">
    <source>
        <dbReference type="EMBL" id="EJZ12434.1"/>
    </source>
</evidence>
<reference evidence="4 5" key="1">
    <citation type="journal article" date="2012" name="J. Bacteriol.">
        <title>Complete Genome Sequence of Mycobacterium vaccae Type Strain ATCC 25954.</title>
        <authorList>
            <person name="Ho Y.S."/>
            <person name="Adroub S.A."/>
            <person name="Abadi M."/>
            <person name="Al Alwan B."/>
            <person name="Alkhateeb R."/>
            <person name="Gao G."/>
            <person name="Ragab A."/>
            <person name="Ali S."/>
            <person name="van Soolingen D."/>
            <person name="Bitter W."/>
            <person name="Pain A."/>
            <person name="Abdallah A.M."/>
        </authorList>
    </citation>
    <scope>NUCLEOTIDE SEQUENCE [LARGE SCALE GENOMIC DNA]</scope>
    <source>
        <strain evidence="4 5">ATCC 25954</strain>
    </source>
</reference>
<dbReference type="Proteomes" id="UP000006072">
    <property type="component" value="Unassembled WGS sequence"/>
</dbReference>
<keyword evidence="1 2" id="KW-0238">DNA-binding</keyword>
<proteinExistence type="predicted"/>
<dbReference type="AlphaFoldDB" id="K0VMV1"/>
<dbReference type="GO" id="GO:0003677">
    <property type="term" value="F:DNA binding"/>
    <property type="evidence" value="ECO:0007669"/>
    <property type="project" value="UniProtKB-UniRule"/>
</dbReference>
<dbReference type="SUPFAM" id="SSF46689">
    <property type="entry name" value="Homeodomain-like"/>
    <property type="match status" value="1"/>
</dbReference>
<dbReference type="Gene3D" id="1.10.357.10">
    <property type="entry name" value="Tetracycline Repressor, domain 2"/>
    <property type="match status" value="1"/>
</dbReference>
<dbReference type="Pfam" id="PF00440">
    <property type="entry name" value="TetR_N"/>
    <property type="match status" value="1"/>
</dbReference>